<dbReference type="AlphaFoldDB" id="A0A3N4HY84"/>
<sequence length="165" mass="18841">MQVPFLLLLNLPQHLSSSSKHHHDFSPSSQSSQCCLQAQHQQFGPARCRPLTNTHPCRCQSQHRFSTSSIHFTSSTHNSSAQLFHPSPPSHFTIARFHHQLSESSHHPPLSASDRHSSTRIRQLTGQHHVPQRLGAEIPPFAEYSRYRDKPVFWKRHGIIIIAKD</sequence>
<keyword evidence="2" id="KW-1185">Reference proteome</keyword>
<protein>
    <submittedName>
        <fullName evidence="1">Uncharacterized protein</fullName>
    </submittedName>
</protein>
<accession>A0A3N4HY84</accession>
<organism evidence="1 2">
    <name type="scientific">Ascobolus immersus RN42</name>
    <dbReference type="NCBI Taxonomy" id="1160509"/>
    <lineage>
        <taxon>Eukaryota</taxon>
        <taxon>Fungi</taxon>
        <taxon>Dikarya</taxon>
        <taxon>Ascomycota</taxon>
        <taxon>Pezizomycotina</taxon>
        <taxon>Pezizomycetes</taxon>
        <taxon>Pezizales</taxon>
        <taxon>Ascobolaceae</taxon>
        <taxon>Ascobolus</taxon>
    </lineage>
</organism>
<dbReference type="EMBL" id="ML119735">
    <property type="protein sequence ID" value="RPA76911.1"/>
    <property type="molecule type" value="Genomic_DNA"/>
</dbReference>
<evidence type="ECO:0000313" key="1">
    <source>
        <dbReference type="EMBL" id="RPA76911.1"/>
    </source>
</evidence>
<evidence type="ECO:0000313" key="2">
    <source>
        <dbReference type="Proteomes" id="UP000275078"/>
    </source>
</evidence>
<reference evidence="1 2" key="1">
    <citation type="journal article" date="2018" name="Nat. Ecol. Evol.">
        <title>Pezizomycetes genomes reveal the molecular basis of ectomycorrhizal truffle lifestyle.</title>
        <authorList>
            <person name="Murat C."/>
            <person name="Payen T."/>
            <person name="Noel B."/>
            <person name="Kuo A."/>
            <person name="Morin E."/>
            <person name="Chen J."/>
            <person name="Kohler A."/>
            <person name="Krizsan K."/>
            <person name="Balestrini R."/>
            <person name="Da Silva C."/>
            <person name="Montanini B."/>
            <person name="Hainaut M."/>
            <person name="Levati E."/>
            <person name="Barry K.W."/>
            <person name="Belfiori B."/>
            <person name="Cichocki N."/>
            <person name="Clum A."/>
            <person name="Dockter R.B."/>
            <person name="Fauchery L."/>
            <person name="Guy J."/>
            <person name="Iotti M."/>
            <person name="Le Tacon F."/>
            <person name="Lindquist E.A."/>
            <person name="Lipzen A."/>
            <person name="Malagnac F."/>
            <person name="Mello A."/>
            <person name="Molinier V."/>
            <person name="Miyauchi S."/>
            <person name="Poulain J."/>
            <person name="Riccioni C."/>
            <person name="Rubini A."/>
            <person name="Sitrit Y."/>
            <person name="Splivallo R."/>
            <person name="Traeger S."/>
            <person name="Wang M."/>
            <person name="Zifcakova L."/>
            <person name="Wipf D."/>
            <person name="Zambonelli A."/>
            <person name="Paolocci F."/>
            <person name="Nowrousian M."/>
            <person name="Ottonello S."/>
            <person name="Baldrian P."/>
            <person name="Spatafora J.W."/>
            <person name="Henrissat B."/>
            <person name="Nagy L.G."/>
            <person name="Aury J.M."/>
            <person name="Wincker P."/>
            <person name="Grigoriev I.V."/>
            <person name="Bonfante P."/>
            <person name="Martin F.M."/>
        </authorList>
    </citation>
    <scope>NUCLEOTIDE SEQUENCE [LARGE SCALE GENOMIC DNA]</scope>
    <source>
        <strain evidence="1 2">RN42</strain>
    </source>
</reference>
<proteinExistence type="predicted"/>
<dbReference type="Proteomes" id="UP000275078">
    <property type="component" value="Unassembled WGS sequence"/>
</dbReference>
<name>A0A3N4HY84_ASCIM</name>
<gene>
    <name evidence="1" type="ORF">BJ508DRAFT_180033</name>
</gene>